<dbReference type="EMBL" id="JAPEIS010000002">
    <property type="protein sequence ID" value="KAJ8069453.1"/>
    <property type="molecule type" value="Genomic_DNA"/>
</dbReference>
<dbReference type="AlphaFoldDB" id="A0A9X0DQS9"/>
<proteinExistence type="predicted"/>
<dbReference type="Gene3D" id="2.170.15.10">
    <property type="entry name" value="Proaerolysin, chain A, domain 3"/>
    <property type="match status" value="1"/>
</dbReference>
<dbReference type="Proteomes" id="UP001152300">
    <property type="component" value="Unassembled WGS sequence"/>
</dbReference>
<reference evidence="1" key="1">
    <citation type="submission" date="2022-11" db="EMBL/GenBank/DDBJ databases">
        <title>Genome Resource of Sclerotinia nivalis Strain SnTB1, a Plant Pathogen Isolated from American Ginseng.</title>
        <authorList>
            <person name="Fan S."/>
        </authorList>
    </citation>
    <scope>NUCLEOTIDE SEQUENCE</scope>
    <source>
        <strain evidence="1">SnTB1</strain>
    </source>
</reference>
<dbReference type="OrthoDB" id="5588663at2759"/>
<sequence length="255" mass="27683">MQDAISSVRWKTLKDRQTAALYDAANGTGTSYNNIKGWGTTKEIARLSDVRLNDVVSSFKWQSVNPVKEIIEPFNIMASNSSNEGGLTSFIDASNDTDAPQAITVTLNNSTSQTVTVETSDQHVAGVTASYTQTLTAGVEGVASASAQWTVAVNYSYTRTDTTSRSQTKTVDLAIAQTATAPARTNYRATLVVIIGQLPASEYFTRAQRWYKDPVTGPQADPQNNGWYKRVEDVRLSLTGSLVCRTLVQIKATPL</sequence>
<evidence type="ECO:0000313" key="2">
    <source>
        <dbReference type="Proteomes" id="UP001152300"/>
    </source>
</evidence>
<protein>
    <submittedName>
        <fullName evidence="1">Uncharacterized protein</fullName>
    </submittedName>
</protein>
<keyword evidence="2" id="KW-1185">Reference proteome</keyword>
<evidence type="ECO:0000313" key="1">
    <source>
        <dbReference type="EMBL" id="KAJ8069453.1"/>
    </source>
</evidence>
<comment type="caution">
    <text evidence="1">The sequence shown here is derived from an EMBL/GenBank/DDBJ whole genome shotgun (WGS) entry which is preliminary data.</text>
</comment>
<name>A0A9X0DQS9_9HELO</name>
<gene>
    <name evidence="1" type="ORF">OCU04_003107</name>
</gene>
<accession>A0A9X0DQS9</accession>
<dbReference type="SUPFAM" id="SSF56973">
    <property type="entry name" value="Aerolisin/ETX pore-forming domain"/>
    <property type="match status" value="1"/>
</dbReference>
<organism evidence="1 2">
    <name type="scientific">Sclerotinia nivalis</name>
    <dbReference type="NCBI Taxonomy" id="352851"/>
    <lineage>
        <taxon>Eukaryota</taxon>
        <taxon>Fungi</taxon>
        <taxon>Dikarya</taxon>
        <taxon>Ascomycota</taxon>
        <taxon>Pezizomycotina</taxon>
        <taxon>Leotiomycetes</taxon>
        <taxon>Helotiales</taxon>
        <taxon>Sclerotiniaceae</taxon>
        <taxon>Sclerotinia</taxon>
    </lineage>
</organism>